<feature type="coiled-coil region" evidence="1">
    <location>
        <begin position="212"/>
        <end position="245"/>
    </location>
</feature>
<organism evidence="3 4">
    <name type="scientific">Triparma verrucosa</name>
    <dbReference type="NCBI Taxonomy" id="1606542"/>
    <lineage>
        <taxon>Eukaryota</taxon>
        <taxon>Sar</taxon>
        <taxon>Stramenopiles</taxon>
        <taxon>Ochrophyta</taxon>
        <taxon>Bolidophyceae</taxon>
        <taxon>Parmales</taxon>
        <taxon>Triparmaceae</taxon>
        <taxon>Triparma</taxon>
    </lineage>
</organism>
<feature type="region of interest" description="Disordered" evidence="2">
    <location>
        <begin position="440"/>
        <end position="512"/>
    </location>
</feature>
<feature type="compositionally biased region" description="Basic and acidic residues" evidence="2">
    <location>
        <begin position="476"/>
        <end position="498"/>
    </location>
</feature>
<feature type="compositionally biased region" description="Basic and acidic residues" evidence="2">
    <location>
        <begin position="313"/>
        <end position="326"/>
    </location>
</feature>
<comment type="caution">
    <text evidence="3">The sequence shown here is derived from an EMBL/GenBank/DDBJ whole genome shotgun (WGS) entry which is preliminary data.</text>
</comment>
<feature type="region of interest" description="Disordered" evidence="2">
    <location>
        <begin position="1"/>
        <end position="38"/>
    </location>
</feature>
<dbReference type="AlphaFoldDB" id="A0A9W7BDU0"/>
<feature type="region of interest" description="Disordered" evidence="2">
    <location>
        <begin position="62"/>
        <end position="83"/>
    </location>
</feature>
<evidence type="ECO:0000313" key="3">
    <source>
        <dbReference type="EMBL" id="GMH84325.1"/>
    </source>
</evidence>
<reference evidence="4" key="1">
    <citation type="journal article" date="2023" name="Commun. Biol.">
        <title>Genome analysis of Parmales, the sister group of diatoms, reveals the evolutionary specialization of diatoms from phago-mixotrophs to photoautotrophs.</title>
        <authorList>
            <person name="Ban H."/>
            <person name="Sato S."/>
            <person name="Yoshikawa S."/>
            <person name="Yamada K."/>
            <person name="Nakamura Y."/>
            <person name="Ichinomiya M."/>
            <person name="Sato N."/>
            <person name="Blanc-Mathieu R."/>
            <person name="Endo H."/>
            <person name="Kuwata A."/>
            <person name="Ogata H."/>
        </authorList>
    </citation>
    <scope>NUCLEOTIDE SEQUENCE [LARGE SCALE GENOMIC DNA]</scope>
    <source>
        <strain evidence="4">NIES 3699</strain>
    </source>
</reference>
<feature type="compositionally biased region" description="Low complexity" evidence="2">
    <location>
        <begin position="298"/>
        <end position="312"/>
    </location>
</feature>
<proteinExistence type="predicted"/>
<name>A0A9W7BDU0_9STRA</name>
<evidence type="ECO:0000256" key="2">
    <source>
        <dbReference type="SAM" id="MobiDB-lite"/>
    </source>
</evidence>
<feature type="region of interest" description="Disordered" evidence="2">
    <location>
        <begin position="286"/>
        <end position="359"/>
    </location>
</feature>
<evidence type="ECO:0000256" key="1">
    <source>
        <dbReference type="SAM" id="Coils"/>
    </source>
</evidence>
<feature type="compositionally biased region" description="Polar residues" evidence="2">
    <location>
        <begin position="453"/>
        <end position="467"/>
    </location>
</feature>
<accession>A0A9W7BDU0</accession>
<sequence length="512" mass="57386">MPMAMIPGVTDGCPAVPKKKASKDPSTPNLKLDVSKSKSGRIRGDQFWLEQSDTRDSWFGMRQAKAPKSASEGRGALLHGTRQEKAEKIKEEYLFKKVPGELVAARAQAMADREKELNARKLVQQRKSRRKDLRIRMDHRRHENHTKEAKLGTTLRRPPKVPKEPVRVSTQPVKKKDWRFYRRGVGGGANLWTDFYHVPVSKLGLVIPPIALKKDQEAIDKVMELLQEEDEQEEWKEAVKQAKIRGVRHRFQVQMERNVRKEDYVFRNAPKSRPQSAAAIRTGAKFGKDVGGRSRPTSAMPLSSSAISSSSAQEKEEKSLKEHRDAFGFAADDDAESPKRTEYKSKTAKGRPASAPATRRMEVIERLAKPKPLVKKFELAKHSGCAELKGMLLCDRALTELLATAKLSGSHTGTVRAQKTATKTVVEAMKPSTAQAALLSSPVNTPAKGDRAAQQQSTTLTEGSGSQVRFVDPEIEEAKREQEKFEKKMNSNKERWEQEGQGLYSNPLSIYE</sequence>
<dbReference type="EMBL" id="BRXX01000036">
    <property type="protein sequence ID" value="GMH84325.1"/>
    <property type="molecule type" value="Genomic_DNA"/>
</dbReference>
<keyword evidence="1" id="KW-0175">Coiled coil</keyword>
<keyword evidence="4" id="KW-1185">Reference proteome</keyword>
<evidence type="ECO:0000313" key="4">
    <source>
        <dbReference type="Proteomes" id="UP001165160"/>
    </source>
</evidence>
<feature type="compositionally biased region" description="Basic and acidic residues" evidence="2">
    <location>
        <begin position="336"/>
        <end position="345"/>
    </location>
</feature>
<gene>
    <name evidence="3" type="ORF">TrVE_jg5931</name>
</gene>
<dbReference type="Proteomes" id="UP001165160">
    <property type="component" value="Unassembled WGS sequence"/>
</dbReference>
<feature type="compositionally biased region" description="Polar residues" evidence="2">
    <location>
        <begin position="503"/>
        <end position="512"/>
    </location>
</feature>
<protein>
    <submittedName>
        <fullName evidence="3">Uncharacterized protein</fullName>
    </submittedName>
</protein>